<sequence>MRPETDLSHDLIAPLGPGGAEDASRFGRKAVTLSRLVSMGVPVKPGFAVSAEAVTRLAENGGEALGPGFAAALAGLSPGALLALRASPGAKEWGGPATLLNLGASVEALEPRIGALAARDATRRLIHAYAVHVGGADPEAFEYALHDTLKDHGAETEGDLDAEALDELIETFLELHEDETGDPFPHAAADQLAGAMRAMARMWGSVSARLLRTSRGGPEAGGLALIVQEMAMGLAPGLSGAGRVAFRSEQSGEPGLRGRMLYQAQGNDASAGLRTPRLIGATERRAAGVRDPSLEEAAPEIADRLRALGAMAEREFAEAMALEFTLEGGELAVLGAEPIRRSPRAAVRIAVDLAKSGAIQMEDAVLRVEPRLLSELLHPTIDPYAPRDLLAGGLPASPGAASGPIVFAAEAADASAARGVPAILVRVETSPEDIRGMHSAAGVLTVRGGMTSHAAVVARGLGTPCVVGASGLSLDLQSRELTAPDGRVFREGDLITVDGSAGEALAGAAPTVQPEFSGALAELMDWADGMRRMKVRANADTAQDARVALGFAADGIGLARTEHMFFEKGRITAMRRMILAEKESDRRAALEQLLPMQRADFMALYRVMQGSPVTIRLLDPPLHEFLPHADDELGELAEATGLTMRALRRRIDDMQEFNPMLGKRGCRLGVTIPEIYEMQVRAIFEALAQSWADGPLVVPEIMIPLVSARREATMIRRTIDGVAMAVAAETGRDFAYKVGVMVETPRAALRAGDLAEDLDFLSFGTNDLTQMTYGLSRDDAGRFMRDYVNLEVFAEDPFHSLDLEGVGELMVIATDRARDRKPGIPLGLCGEHGGDPASIRFCEAAGFDYVSCSPFRVPIARLACAQATILQRRVREAADEAARAGAALERSGAAGAAGAAGARGDTQARTGTGTGTRTGTAAE</sequence>
<dbReference type="AlphaFoldDB" id="A0A1H2RS76"/>
<keyword evidence="11 15" id="KW-0460">Magnesium</keyword>
<dbReference type="InterPro" id="IPR000121">
    <property type="entry name" value="PEP_util_C"/>
</dbReference>
<dbReference type="PIRSF" id="PIRSF000853">
    <property type="entry name" value="PPDK"/>
    <property type="match status" value="1"/>
</dbReference>
<evidence type="ECO:0000259" key="18">
    <source>
        <dbReference type="Pfam" id="PF02896"/>
    </source>
</evidence>
<evidence type="ECO:0000259" key="17">
    <source>
        <dbReference type="Pfam" id="PF00391"/>
    </source>
</evidence>
<dbReference type="InterPro" id="IPR040442">
    <property type="entry name" value="Pyrv_kinase-like_dom_sf"/>
</dbReference>
<dbReference type="Gene3D" id="1.20.80.30">
    <property type="match status" value="1"/>
</dbReference>
<dbReference type="SUPFAM" id="SSF52009">
    <property type="entry name" value="Phosphohistidine domain"/>
    <property type="match status" value="1"/>
</dbReference>
<dbReference type="PROSITE" id="PS00742">
    <property type="entry name" value="PEP_ENZYMES_2"/>
    <property type="match status" value="1"/>
</dbReference>
<feature type="active site" description="Proton donor" evidence="13">
    <location>
        <position position="829"/>
    </location>
</feature>
<keyword evidence="19" id="KW-0670">Pyruvate</keyword>
<dbReference type="SUPFAM" id="SSF56059">
    <property type="entry name" value="Glutathione synthetase ATP-binding domain-like"/>
    <property type="match status" value="1"/>
</dbReference>
<feature type="domain" description="PEP-utilising enzyme C-terminal" evidence="18">
    <location>
        <begin position="519"/>
        <end position="867"/>
    </location>
</feature>
<evidence type="ECO:0000313" key="20">
    <source>
        <dbReference type="Proteomes" id="UP000199118"/>
    </source>
</evidence>
<dbReference type="EC" id="2.7.9.1" evidence="4 12"/>
<feature type="binding site" evidence="14">
    <location>
        <position position="767"/>
    </location>
    <ligand>
        <name>substrate</name>
    </ligand>
</feature>
<organism evidence="19 20">
    <name type="scientific">Albimonas donghaensis</name>
    <dbReference type="NCBI Taxonomy" id="356660"/>
    <lineage>
        <taxon>Bacteria</taxon>
        <taxon>Pseudomonadati</taxon>
        <taxon>Pseudomonadota</taxon>
        <taxon>Alphaproteobacteria</taxon>
        <taxon>Rhodobacterales</taxon>
        <taxon>Paracoccaceae</taxon>
        <taxon>Albimonas</taxon>
    </lineage>
</organism>
<feature type="region of interest" description="Disordered" evidence="16">
    <location>
        <begin position="890"/>
        <end position="923"/>
    </location>
</feature>
<evidence type="ECO:0000256" key="1">
    <source>
        <dbReference type="ARBA" id="ARBA00001946"/>
    </source>
</evidence>
<dbReference type="Gene3D" id="3.50.30.10">
    <property type="entry name" value="Phosphohistidine domain"/>
    <property type="match status" value="1"/>
</dbReference>
<dbReference type="NCBIfam" id="TIGR01828">
    <property type="entry name" value="pyru_phos_dikin"/>
    <property type="match status" value="1"/>
</dbReference>
<dbReference type="GO" id="GO:0050242">
    <property type="term" value="F:pyruvate, phosphate dikinase activity"/>
    <property type="evidence" value="ECO:0007669"/>
    <property type="project" value="UniProtKB-UniRule"/>
</dbReference>
<evidence type="ECO:0000256" key="8">
    <source>
        <dbReference type="ARBA" id="ARBA00022741"/>
    </source>
</evidence>
<dbReference type="Gene3D" id="3.30.470.20">
    <property type="entry name" value="ATP-grasp fold, B domain"/>
    <property type="match status" value="1"/>
</dbReference>
<comment type="catalytic activity">
    <reaction evidence="12">
        <text>pyruvate + phosphate + ATP = phosphoenolpyruvate + AMP + diphosphate + H(+)</text>
        <dbReference type="Rhea" id="RHEA:10756"/>
        <dbReference type="ChEBI" id="CHEBI:15361"/>
        <dbReference type="ChEBI" id="CHEBI:15378"/>
        <dbReference type="ChEBI" id="CHEBI:30616"/>
        <dbReference type="ChEBI" id="CHEBI:33019"/>
        <dbReference type="ChEBI" id="CHEBI:43474"/>
        <dbReference type="ChEBI" id="CHEBI:58702"/>
        <dbReference type="ChEBI" id="CHEBI:456215"/>
        <dbReference type="EC" id="2.7.9.1"/>
    </reaction>
</comment>
<comment type="function">
    <text evidence="2">Catalyzes the reversible phosphorylation of pyruvate and phosphate.</text>
</comment>
<reference evidence="19 20" key="1">
    <citation type="submission" date="2016-10" db="EMBL/GenBank/DDBJ databases">
        <authorList>
            <person name="de Groot N.N."/>
        </authorList>
    </citation>
    <scope>NUCLEOTIDE SEQUENCE [LARGE SCALE GENOMIC DNA]</scope>
    <source>
        <strain evidence="19 20">DSM 17890</strain>
    </source>
</reference>
<protein>
    <recommendedName>
        <fullName evidence="5 12">Pyruvate, phosphate dikinase</fullName>
        <ecNumber evidence="4 12">2.7.9.1</ecNumber>
    </recommendedName>
</protein>
<proteinExistence type="inferred from homology"/>
<keyword evidence="20" id="KW-1185">Reference proteome</keyword>
<comment type="cofactor">
    <cofactor evidence="1 12 15">
        <name>Mg(2+)</name>
        <dbReference type="ChEBI" id="CHEBI:18420"/>
    </cofactor>
</comment>
<dbReference type="SUPFAM" id="SSF51621">
    <property type="entry name" value="Phosphoenolpyruvate/pyruvate domain"/>
    <property type="match status" value="1"/>
</dbReference>
<dbReference type="GO" id="GO:0016301">
    <property type="term" value="F:kinase activity"/>
    <property type="evidence" value="ECO:0007669"/>
    <property type="project" value="UniProtKB-UniRule"/>
</dbReference>
<evidence type="ECO:0000256" key="3">
    <source>
        <dbReference type="ARBA" id="ARBA00007837"/>
    </source>
</evidence>
<evidence type="ECO:0000256" key="10">
    <source>
        <dbReference type="ARBA" id="ARBA00022840"/>
    </source>
</evidence>
<dbReference type="InterPro" id="IPR008279">
    <property type="entry name" value="PEP-util_enz_mobile_dom"/>
</dbReference>
<evidence type="ECO:0000256" key="9">
    <source>
        <dbReference type="ARBA" id="ARBA00022777"/>
    </source>
</evidence>
<evidence type="ECO:0000256" key="4">
    <source>
        <dbReference type="ARBA" id="ARBA00011994"/>
    </source>
</evidence>
<dbReference type="PANTHER" id="PTHR22931:SF9">
    <property type="entry name" value="PYRUVATE, PHOSPHATE DIKINASE 1, CHLOROPLASTIC"/>
    <property type="match status" value="1"/>
</dbReference>
<evidence type="ECO:0000256" key="16">
    <source>
        <dbReference type="SAM" id="MobiDB-lite"/>
    </source>
</evidence>
<feature type="binding site" evidence="14">
    <location>
        <position position="765"/>
    </location>
    <ligand>
        <name>substrate</name>
    </ligand>
</feature>
<dbReference type="GO" id="GO:0005524">
    <property type="term" value="F:ATP binding"/>
    <property type="evidence" value="ECO:0007669"/>
    <property type="project" value="UniProtKB-UniRule"/>
</dbReference>
<dbReference type="InterPro" id="IPR036637">
    <property type="entry name" value="Phosphohistidine_dom_sf"/>
</dbReference>
<feature type="binding site" evidence="15">
    <location>
        <position position="743"/>
    </location>
    <ligand>
        <name>Mg(2+)</name>
        <dbReference type="ChEBI" id="CHEBI:18420"/>
    </ligand>
</feature>
<keyword evidence="8" id="KW-0547">Nucleotide-binding</keyword>
<comment type="similarity">
    <text evidence="3 12">Belongs to the PEP-utilizing enzyme family.</text>
</comment>
<feature type="binding site" evidence="14">
    <location>
        <position position="766"/>
    </location>
    <ligand>
        <name>substrate</name>
    </ligand>
</feature>
<feature type="active site" description="Tele-phosphohistidine intermediate" evidence="13">
    <location>
        <position position="453"/>
    </location>
</feature>
<keyword evidence="6" id="KW-0808">Transferase</keyword>
<dbReference type="InterPro" id="IPR013815">
    <property type="entry name" value="ATP_grasp_subdomain_1"/>
</dbReference>
<name>A0A1H2RS76_9RHOB</name>
<feature type="binding site" evidence="14">
    <location>
        <position position="616"/>
    </location>
    <ligand>
        <name>substrate</name>
    </ligand>
</feature>
<evidence type="ECO:0000256" key="2">
    <source>
        <dbReference type="ARBA" id="ARBA00003144"/>
    </source>
</evidence>
<dbReference type="PROSITE" id="PS00370">
    <property type="entry name" value="PEP_ENZYMES_PHOS_SITE"/>
    <property type="match status" value="1"/>
</dbReference>
<gene>
    <name evidence="19" type="ORF">SAMN05444336_101429</name>
</gene>
<keyword evidence="10" id="KW-0067">ATP-binding</keyword>
<dbReference type="PANTHER" id="PTHR22931">
    <property type="entry name" value="PHOSPHOENOLPYRUVATE DIKINASE-RELATED"/>
    <property type="match status" value="1"/>
</dbReference>
<dbReference type="OrthoDB" id="9765468at2"/>
<dbReference type="RefSeq" id="WP_092679478.1">
    <property type="nucleotide sequence ID" value="NZ_FNMZ01000001.1"/>
</dbReference>
<keyword evidence="9 19" id="KW-0418">Kinase</keyword>
<dbReference type="Proteomes" id="UP000199118">
    <property type="component" value="Unassembled WGS sequence"/>
</dbReference>
<dbReference type="InterPro" id="IPR015813">
    <property type="entry name" value="Pyrv/PenolPyrv_kinase-like_dom"/>
</dbReference>
<evidence type="ECO:0000256" key="13">
    <source>
        <dbReference type="PIRSR" id="PIRSR000853-1"/>
    </source>
</evidence>
<feature type="binding site" evidence="14">
    <location>
        <position position="764"/>
    </location>
    <ligand>
        <name>substrate</name>
    </ligand>
</feature>
<dbReference type="GO" id="GO:0046872">
    <property type="term" value="F:metal ion binding"/>
    <property type="evidence" value="ECO:0007669"/>
    <property type="project" value="UniProtKB-UniRule"/>
</dbReference>
<evidence type="ECO:0000256" key="11">
    <source>
        <dbReference type="ARBA" id="ARBA00022842"/>
    </source>
</evidence>
<dbReference type="InterPro" id="IPR010121">
    <property type="entry name" value="Pyruvate_phosphate_dikinase"/>
</dbReference>
<evidence type="ECO:0000256" key="14">
    <source>
        <dbReference type="PIRSR" id="PIRSR000853-2"/>
    </source>
</evidence>
<dbReference type="Gene3D" id="3.20.20.60">
    <property type="entry name" value="Phosphoenolpyruvate-binding domains"/>
    <property type="match status" value="1"/>
</dbReference>
<dbReference type="STRING" id="356660.SAMN05444336_101429"/>
<feature type="binding site" evidence="15">
    <location>
        <position position="767"/>
    </location>
    <ligand>
        <name>Mg(2+)</name>
        <dbReference type="ChEBI" id="CHEBI:18420"/>
    </ligand>
</feature>
<evidence type="ECO:0000256" key="7">
    <source>
        <dbReference type="ARBA" id="ARBA00022723"/>
    </source>
</evidence>
<feature type="domain" description="PEP-utilising enzyme mobile" evidence="17">
    <location>
        <begin position="422"/>
        <end position="502"/>
    </location>
</feature>
<dbReference type="InterPro" id="IPR023151">
    <property type="entry name" value="PEP_util_CS"/>
</dbReference>
<dbReference type="Gene3D" id="3.30.1490.20">
    <property type="entry name" value="ATP-grasp fold, A domain"/>
    <property type="match status" value="1"/>
</dbReference>
<dbReference type="Gene3D" id="1.10.189.10">
    <property type="entry name" value="Pyruvate Phosphate Dikinase, domain 2"/>
    <property type="match status" value="1"/>
</dbReference>
<evidence type="ECO:0000256" key="15">
    <source>
        <dbReference type="PIRSR" id="PIRSR000853-3"/>
    </source>
</evidence>
<evidence type="ECO:0000256" key="12">
    <source>
        <dbReference type="PIRNR" id="PIRNR000853"/>
    </source>
</evidence>
<keyword evidence="7 15" id="KW-0479">Metal-binding</keyword>
<dbReference type="Pfam" id="PF00391">
    <property type="entry name" value="PEP-utilizers"/>
    <property type="match status" value="1"/>
</dbReference>
<accession>A0A1H2RS76</accession>
<feature type="binding site" evidence="14">
    <location>
        <position position="743"/>
    </location>
    <ligand>
        <name>substrate</name>
    </ligand>
</feature>
<dbReference type="InterPro" id="IPR018274">
    <property type="entry name" value="PEP_util_AS"/>
</dbReference>
<dbReference type="Pfam" id="PF02896">
    <property type="entry name" value="PEP-utilizers_C"/>
    <property type="match status" value="1"/>
</dbReference>
<evidence type="ECO:0000313" key="19">
    <source>
        <dbReference type="EMBL" id="SDW21489.1"/>
    </source>
</evidence>
<feature type="binding site" evidence="14">
    <location>
        <position position="560"/>
    </location>
    <ligand>
        <name>substrate</name>
    </ligand>
</feature>
<evidence type="ECO:0000256" key="6">
    <source>
        <dbReference type="ARBA" id="ARBA00022679"/>
    </source>
</evidence>
<dbReference type="EMBL" id="FNMZ01000001">
    <property type="protein sequence ID" value="SDW21489.1"/>
    <property type="molecule type" value="Genomic_DNA"/>
</dbReference>
<evidence type="ECO:0000256" key="5">
    <source>
        <dbReference type="ARBA" id="ARBA00020138"/>
    </source>
</evidence>